<dbReference type="PANTHER" id="PTHR36203:SF1">
    <property type="entry name" value="ASCORBATE-SPECIFIC PTS SYSTEM EIIA COMPONENT"/>
    <property type="match status" value="1"/>
</dbReference>
<dbReference type="PANTHER" id="PTHR36203">
    <property type="entry name" value="ASCORBATE-SPECIFIC PTS SYSTEM EIIA COMPONENT"/>
    <property type="match status" value="1"/>
</dbReference>
<evidence type="ECO:0000256" key="7">
    <source>
        <dbReference type="ARBA" id="ARBA00022777"/>
    </source>
</evidence>
<dbReference type="InterPro" id="IPR016152">
    <property type="entry name" value="PTrfase/Anion_transptr"/>
</dbReference>
<protein>
    <recommendedName>
        <fullName evidence="9">Ascorbate-specific PTS system EIIA component</fullName>
    </recommendedName>
    <alternativeName>
        <fullName evidence="10">Ascorbate-specific phosphotransferase enzyme IIA component</fullName>
    </alternativeName>
</protein>
<evidence type="ECO:0000256" key="1">
    <source>
        <dbReference type="ARBA" id="ARBA00004496"/>
    </source>
</evidence>
<dbReference type="SUPFAM" id="SSF55804">
    <property type="entry name" value="Phoshotransferase/anion transport protein"/>
    <property type="match status" value="1"/>
</dbReference>
<dbReference type="Proteomes" id="UP000095651">
    <property type="component" value="Unassembled WGS sequence"/>
</dbReference>
<evidence type="ECO:0000313" key="13">
    <source>
        <dbReference type="Proteomes" id="UP000095651"/>
    </source>
</evidence>
<keyword evidence="7" id="KW-0418">Kinase</keyword>
<keyword evidence="3" id="KW-0963">Cytoplasm</keyword>
<keyword evidence="4" id="KW-0597">Phosphoprotein</keyword>
<evidence type="ECO:0000256" key="9">
    <source>
        <dbReference type="ARBA" id="ARBA00041175"/>
    </source>
</evidence>
<keyword evidence="6" id="KW-0598">Phosphotransferase system</keyword>
<sequence>MIQDVLTRDTVRVRVEAGSWEEAVRAAGDLLYRKGAVEKRYIDNMIRIVKEIGPYIVLLKGVALAHARPEHGVKEIGLSLITLKTPIPFGCEENDPVSLVFALSAVDNSSHLELISEMARIFDNEEGMKQLIECNTEDELLKIIRTVTEE</sequence>
<keyword evidence="2" id="KW-0813">Transport</keyword>
<proteinExistence type="predicted"/>
<dbReference type="GO" id="GO:0005737">
    <property type="term" value="C:cytoplasm"/>
    <property type="evidence" value="ECO:0007669"/>
    <property type="project" value="UniProtKB-SubCell"/>
</dbReference>
<dbReference type="GO" id="GO:0009401">
    <property type="term" value="P:phosphoenolpyruvate-dependent sugar phosphotransferase system"/>
    <property type="evidence" value="ECO:0007669"/>
    <property type="project" value="UniProtKB-KW"/>
</dbReference>
<evidence type="ECO:0000256" key="2">
    <source>
        <dbReference type="ARBA" id="ARBA00022448"/>
    </source>
</evidence>
<keyword evidence="5 12" id="KW-0808">Transferase</keyword>
<accession>A0A173ZLV2</accession>
<organism evidence="12 13">
    <name type="scientific">Hungatella hathewayi</name>
    <dbReference type="NCBI Taxonomy" id="154046"/>
    <lineage>
        <taxon>Bacteria</taxon>
        <taxon>Bacillati</taxon>
        <taxon>Bacillota</taxon>
        <taxon>Clostridia</taxon>
        <taxon>Lachnospirales</taxon>
        <taxon>Lachnospiraceae</taxon>
        <taxon>Hungatella</taxon>
    </lineage>
</organism>
<evidence type="ECO:0000256" key="5">
    <source>
        <dbReference type="ARBA" id="ARBA00022679"/>
    </source>
</evidence>
<name>A0A173ZLV2_9FIRM</name>
<feature type="domain" description="PTS EIIA type-2" evidence="11">
    <location>
        <begin position="4"/>
        <end position="147"/>
    </location>
</feature>
<dbReference type="CDD" id="cd00211">
    <property type="entry name" value="PTS_IIA_fru"/>
    <property type="match status" value="1"/>
</dbReference>
<evidence type="ECO:0000256" key="4">
    <source>
        <dbReference type="ARBA" id="ARBA00022553"/>
    </source>
</evidence>
<comment type="function">
    <text evidence="8">The phosphoenolpyruvate-dependent sugar phosphotransferase system (sugar PTS), a major carbohydrate active transport system, catalyzes the phosphorylation of incoming sugar substrates concomitantly with their translocation across the cell membrane. The enzyme II UlaABC PTS system is involved in ascorbate transport.</text>
</comment>
<evidence type="ECO:0000259" key="11">
    <source>
        <dbReference type="PROSITE" id="PS51094"/>
    </source>
</evidence>
<dbReference type="InterPro" id="IPR051351">
    <property type="entry name" value="Ascorbate-PTS_EIIA_comp"/>
</dbReference>
<evidence type="ECO:0000256" key="10">
    <source>
        <dbReference type="ARBA" id="ARBA00042072"/>
    </source>
</evidence>
<gene>
    <name evidence="12" type="primary">ulaC_1</name>
    <name evidence="12" type="ORF">ERS852407_01023</name>
</gene>
<dbReference type="Pfam" id="PF00359">
    <property type="entry name" value="PTS_EIIA_2"/>
    <property type="match status" value="1"/>
</dbReference>
<comment type="subcellular location">
    <subcellularLocation>
        <location evidence="1">Cytoplasm</location>
    </subcellularLocation>
</comment>
<evidence type="ECO:0000256" key="8">
    <source>
        <dbReference type="ARBA" id="ARBA00037387"/>
    </source>
</evidence>
<dbReference type="EMBL" id="CYZE01000002">
    <property type="protein sequence ID" value="CUN76198.1"/>
    <property type="molecule type" value="Genomic_DNA"/>
</dbReference>
<dbReference type="PROSITE" id="PS51094">
    <property type="entry name" value="PTS_EIIA_TYPE_2"/>
    <property type="match status" value="1"/>
</dbReference>
<dbReference type="AlphaFoldDB" id="A0A173ZLV2"/>
<evidence type="ECO:0000256" key="6">
    <source>
        <dbReference type="ARBA" id="ARBA00022683"/>
    </source>
</evidence>
<reference evidence="12 13" key="1">
    <citation type="submission" date="2015-09" db="EMBL/GenBank/DDBJ databases">
        <authorList>
            <consortium name="Pathogen Informatics"/>
        </authorList>
    </citation>
    <scope>NUCLEOTIDE SEQUENCE [LARGE SCALE GENOMIC DNA]</scope>
    <source>
        <strain evidence="12 13">2789STDY5608850</strain>
    </source>
</reference>
<dbReference type="InterPro" id="IPR002178">
    <property type="entry name" value="PTS_EIIA_type-2_dom"/>
</dbReference>
<dbReference type="GO" id="GO:0016301">
    <property type="term" value="F:kinase activity"/>
    <property type="evidence" value="ECO:0007669"/>
    <property type="project" value="UniProtKB-KW"/>
</dbReference>
<evidence type="ECO:0000313" key="12">
    <source>
        <dbReference type="EMBL" id="CUN76198.1"/>
    </source>
</evidence>
<dbReference type="Gene3D" id="3.40.930.10">
    <property type="entry name" value="Mannitol-specific EII, Chain A"/>
    <property type="match status" value="1"/>
</dbReference>
<evidence type="ECO:0000256" key="3">
    <source>
        <dbReference type="ARBA" id="ARBA00022490"/>
    </source>
</evidence>